<dbReference type="PANTHER" id="PTHR40278">
    <property type="entry name" value="DNA UTILIZATION PROTEIN HOFN"/>
    <property type="match status" value="1"/>
</dbReference>
<evidence type="ECO:0000256" key="1">
    <source>
        <dbReference type="SAM" id="Phobius"/>
    </source>
</evidence>
<evidence type="ECO:0000313" key="3">
    <source>
        <dbReference type="Proteomes" id="UP000034493"/>
    </source>
</evidence>
<dbReference type="Proteomes" id="UP000034493">
    <property type="component" value="Unassembled WGS sequence"/>
</dbReference>
<dbReference type="AlphaFoldDB" id="A0A0G0VW85"/>
<evidence type="ECO:0008006" key="4">
    <source>
        <dbReference type="Google" id="ProtNLM"/>
    </source>
</evidence>
<keyword evidence="1" id="KW-0472">Membrane</keyword>
<reference evidence="2 3" key="1">
    <citation type="journal article" date="2015" name="Nature">
        <title>rRNA introns, odd ribosomes, and small enigmatic genomes across a large radiation of phyla.</title>
        <authorList>
            <person name="Brown C.T."/>
            <person name="Hug L.A."/>
            <person name="Thomas B.C."/>
            <person name="Sharon I."/>
            <person name="Castelle C.J."/>
            <person name="Singh A."/>
            <person name="Wilkins M.J."/>
            <person name="Williams K.H."/>
            <person name="Banfield J.F."/>
        </authorList>
    </citation>
    <scope>NUCLEOTIDE SEQUENCE [LARGE SCALE GENOMIC DNA]</scope>
</reference>
<dbReference type="Pfam" id="PF05137">
    <property type="entry name" value="PilN"/>
    <property type="match status" value="1"/>
</dbReference>
<protein>
    <recommendedName>
        <fullName evidence="4">Fimbrial assembly family protein</fullName>
    </recommendedName>
</protein>
<name>A0A0G0VW85_9BACT</name>
<keyword evidence="1" id="KW-0812">Transmembrane</keyword>
<evidence type="ECO:0000313" key="2">
    <source>
        <dbReference type="EMBL" id="KKS03942.1"/>
    </source>
</evidence>
<organism evidence="2 3">
    <name type="scientific">Candidatus Curtissbacteria bacterium GW2011_GWA2_41_24</name>
    <dbReference type="NCBI Taxonomy" id="1618411"/>
    <lineage>
        <taxon>Bacteria</taxon>
        <taxon>Candidatus Curtissiibacteriota</taxon>
    </lineage>
</organism>
<dbReference type="InterPro" id="IPR007813">
    <property type="entry name" value="PilN"/>
</dbReference>
<comment type="caution">
    <text evidence="2">The sequence shown here is derived from an EMBL/GenBank/DDBJ whole genome shotgun (WGS) entry which is preliminary data.</text>
</comment>
<proteinExistence type="predicted"/>
<dbReference type="InterPro" id="IPR052534">
    <property type="entry name" value="Extracell_DNA_Util/SecSys_Comp"/>
</dbReference>
<dbReference type="PANTHER" id="PTHR40278:SF1">
    <property type="entry name" value="DNA UTILIZATION PROTEIN HOFN"/>
    <property type="match status" value="1"/>
</dbReference>
<accession>A0A0G0VW85</accession>
<feature type="transmembrane region" description="Helical" evidence="1">
    <location>
        <begin position="24"/>
        <end position="46"/>
    </location>
</feature>
<dbReference type="EMBL" id="LCBC01000012">
    <property type="protein sequence ID" value="KKS03942.1"/>
    <property type="molecule type" value="Genomic_DNA"/>
</dbReference>
<keyword evidence="1" id="KW-1133">Transmembrane helix</keyword>
<sequence length="179" mass="19142">MADINLLPSEERTAERIDLARKKLLAVSIVILVFTAISTLATLGFYTSLVSKRSQFVKDVQSSSVAISDLQATEELITVLKAKASIADKILSTRSNLPSFFSQLEELVPQSLYFSDLRLSADKVVISGKARSSADMAGFVTGLSSQKGAQIVSNVTIDSLSSDESGAYTFVVSAQLVGK</sequence>
<gene>
    <name evidence="2" type="ORF">UU56_C0012G0016</name>
</gene>